<dbReference type="AlphaFoldDB" id="A0A1Y2DLE3"/>
<evidence type="ECO:0000256" key="2">
    <source>
        <dbReference type="ARBA" id="ARBA00022679"/>
    </source>
</evidence>
<dbReference type="GeneID" id="63780464"/>
<reference evidence="3 4" key="1">
    <citation type="submission" date="2016-07" db="EMBL/GenBank/DDBJ databases">
        <title>Pervasive Adenine N6-methylation of Active Genes in Fungi.</title>
        <authorList>
            <consortium name="DOE Joint Genome Institute"/>
            <person name="Mondo S.J."/>
            <person name="Dannebaum R.O."/>
            <person name="Kuo R.C."/>
            <person name="Labutti K."/>
            <person name="Haridas S."/>
            <person name="Kuo A."/>
            <person name="Salamov A."/>
            <person name="Ahrendt S.R."/>
            <person name="Lipzen A."/>
            <person name="Sullivan W."/>
            <person name="Andreopoulos W.B."/>
            <person name="Clum A."/>
            <person name="Lindquist E."/>
            <person name="Daum C."/>
            <person name="Ramamoorthy G.K."/>
            <person name="Gryganskyi A."/>
            <person name="Culley D."/>
            <person name="Magnuson J.K."/>
            <person name="James T.Y."/>
            <person name="O'Malley M.A."/>
            <person name="Stajich J.E."/>
            <person name="Spatafora J.W."/>
            <person name="Visel A."/>
            <person name="Grigoriev I.V."/>
        </authorList>
    </citation>
    <scope>NUCLEOTIDE SEQUENCE [LARGE SCALE GENOMIC DNA]</scope>
    <source>
        <strain evidence="3 4">CBS 129021</strain>
    </source>
</reference>
<sequence>MASERLFPFPRATKTTSTPLSILDSTCARFADTAPIWIFDPPSNGAVDDVFLDRLKSSFISTLNAFPQWAGQLHWAPLRPGGNHTERFNRAMITYGNDADPGVGWGIIRHDITVESFVPDKAELLNGFWAGDAFPQDALLPQNKIALYNLKDYEGLSCMLVQINLFECGGYAVGIRMAHPVADAQSMMVFVHQWAAECRGRLGAANSSSLFNEPIFDPPQLDLHAAGDIDADAADEGILVTARALPLNRFSWWDTDAPGYSSRLVETTKNSIPPADILASTTLSPSTTGPWSTWDLSKPVSFGLLHFTGQELDKLKKLARQESTETSRLDALLSHLFQRITKARSPTQSPEGETSLDVTMDVRRRVSPPLPETFLGSPILLTHIKSPASVIREASIGSLALRLRRTMQQFTPDKVAAHLHDAAFEVSPQRLWLGFQGSLHVLVTSWQRLRLYEVDFEGTGVRPRFVHGAMPKSDGLLVVLDPVVEDGGVDVALHLDGEATGRLLKEFRQSKI</sequence>
<name>A0A1Y2DLE3_9PEZI</name>
<evidence type="ECO:0000313" key="3">
    <source>
        <dbReference type="EMBL" id="ORY60100.1"/>
    </source>
</evidence>
<proteinExistence type="inferred from homology"/>
<evidence type="ECO:0000256" key="1">
    <source>
        <dbReference type="ARBA" id="ARBA00009861"/>
    </source>
</evidence>
<keyword evidence="4" id="KW-1185">Reference proteome</keyword>
<comment type="similarity">
    <text evidence="1">Belongs to the plant acyltransferase family.</text>
</comment>
<dbReference type="STRING" id="1141098.A0A1Y2DLE3"/>
<accession>A0A1Y2DLE3</accession>
<dbReference type="Gene3D" id="3.30.559.10">
    <property type="entry name" value="Chloramphenicol acetyltransferase-like domain"/>
    <property type="match status" value="2"/>
</dbReference>
<organism evidence="3 4">
    <name type="scientific">Pseudomassariella vexata</name>
    <dbReference type="NCBI Taxonomy" id="1141098"/>
    <lineage>
        <taxon>Eukaryota</taxon>
        <taxon>Fungi</taxon>
        <taxon>Dikarya</taxon>
        <taxon>Ascomycota</taxon>
        <taxon>Pezizomycotina</taxon>
        <taxon>Sordariomycetes</taxon>
        <taxon>Xylariomycetidae</taxon>
        <taxon>Amphisphaeriales</taxon>
        <taxon>Pseudomassariaceae</taxon>
        <taxon>Pseudomassariella</taxon>
    </lineage>
</organism>
<protein>
    <submittedName>
        <fullName evidence="3">Transferase family protein</fullName>
    </submittedName>
</protein>
<dbReference type="InterPro" id="IPR023213">
    <property type="entry name" value="CAT-like_dom_sf"/>
</dbReference>
<dbReference type="Pfam" id="PF02458">
    <property type="entry name" value="Transferase"/>
    <property type="match status" value="2"/>
</dbReference>
<dbReference type="EMBL" id="MCFJ01000012">
    <property type="protein sequence ID" value="ORY60100.1"/>
    <property type="molecule type" value="Genomic_DNA"/>
</dbReference>
<evidence type="ECO:0000313" key="4">
    <source>
        <dbReference type="Proteomes" id="UP000193689"/>
    </source>
</evidence>
<gene>
    <name evidence="3" type="ORF">BCR38DRAFT_488287</name>
</gene>
<dbReference type="RefSeq" id="XP_040712534.1">
    <property type="nucleotide sequence ID" value="XM_040864252.1"/>
</dbReference>
<dbReference type="InParanoid" id="A0A1Y2DLE3"/>
<dbReference type="PANTHER" id="PTHR31623:SF17">
    <property type="entry name" value="F21J9.9"/>
    <property type="match status" value="1"/>
</dbReference>
<keyword evidence="2 3" id="KW-0808">Transferase</keyword>
<dbReference type="GO" id="GO:0016740">
    <property type="term" value="F:transferase activity"/>
    <property type="evidence" value="ECO:0007669"/>
    <property type="project" value="UniProtKB-KW"/>
</dbReference>
<dbReference type="Proteomes" id="UP000193689">
    <property type="component" value="Unassembled WGS sequence"/>
</dbReference>
<comment type="caution">
    <text evidence="3">The sequence shown here is derived from an EMBL/GenBank/DDBJ whole genome shotgun (WGS) entry which is preliminary data.</text>
</comment>
<dbReference type="PANTHER" id="PTHR31623">
    <property type="entry name" value="F21J9.9"/>
    <property type="match status" value="1"/>
</dbReference>
<dbReference type="OrthoDB" id="444127at2759"/>